<proteinExistence type="predicted"/>
<comment type="caution">
    <text evidence="1">The sequence shown here is derived from an EMBL/GenBank/DDBJ whole genome shotgun (WGS) entry which is preliminary data.</text>
</comment>
<evidence type="ECO:0008006" key="3">
    <source>
        <dbReference type="Google" id="ProtNLM"/>
    </source>
</evidence>
<evidence type="ECO:0000313" key="1">
    <source>
        <dbReference type="EMBL" id="NHC15475.1"/>
    </source>
</evidence>
<evidence type="ECO:0000313" key="2">
    <source>
        <dbReference type="Proteomes" id="UP000800981"/>
    </source>
</evidence>
<protein>
    <recommendedName>
        <fullName evidence="3">Glycosyltransferase involved in cell wall biosynthesis</fullName>
    </recommendedName>
</protein>
<gene>
    <name evidence="1" type="ORF">G9H71_16980</name>
</gene>
<accession>A0ABX0GY01</accession>
<dbReference type="EMBL" id="JAANNP010000032">
    <property type="protein sequence ID" value="NHC15475.1"/>
    <property type="molecule type" value="Genomic_DNA"/>
</dbReference>
<dbReference type="RefSeq" id="WP_166283909.1">
    <property type="nucleotide sequence ID" value="NZ_JAANNP010000032.1"/>
</dbReference>
<keyword evidence="2" id="KW-1185">Reference proteome</keyword>
<dbReference type="Proteomes" id="UP000800981">
    <property type="component" value="Unassembled WGS sequence"/>
</dbReference>
<organism evidence="1 2">
    <name type="scientific">Motilibacter deserti</name>
    <dbReference type="NCBI Taxonomy" id="2714956"/>
    <lineage>
        <taxon>Bacteria</taxon>
        <taxon>Bacillati</taxon>
        <taxon>Actinomycetota</taxon>
        <taxon>Actinomycetes</taxon>
        <taxon>Motilibacterales</taxon>
        <taxon>Motilibacteraceae</taxon>
        <taxon>Motilibacter</taxon>
    </lineage>
</organism>
<sequence>MSLLLTVSDARDGYDDDAALARSLARAAGWDAASVLLVAPGGPRTAGTDATGARWVRVPAPTRVADPLRTQLKAIDDRLFGVRAALAADPGRAARLKLAAEERALRTLRERVEANGVDAAESIAAADRLDALVGALAREVKALAPTLVVACGSEAFLAAVRVGARTVHVEHVADVSTDTEYGLVVRERLAELGSRSLFDMPTGRTVASWGHVLREAGVEGAPDSLPPVPAPQQAEPVGEGFADVRLGVGPAGFAGQAWAWASAARTSLGVTAEVVTVEQDVLNFPADVRPSPAEWASLDWQVTQLPRALAWTHALSESVRPLLGLLNGSVLTGDLPALRRAAVSVGVVCHGSEIRDPRLHGRLYEHAPFGDEFDDVPRLQEVADRNARILNGFAGPVFVSTPDLLDSLPHAVWLPVTVLEPDFAPGSAVLERDVPVVLHAPSSPRWKGTSAIEPVLARLVAEGLVDYRRLDAVPPAQLPALLREADVVIDHVVVGNYGVLACQALAAGRVVVGHVSDRVRRRVPLPVPIVEATPPTLEAVLRSLLADRAAARAAAAEGPGFVRALHDGRLAASVLRPWLSGAVRW</sequence>
<name>A0ABX0GY01_9ACTN</name>
<reference evidence="1 2" key="1">
    <citation type="submission" date="2020-03" db="EMBL/GenBank/DDBJ databases">
        <title>Two novel Motilibacter sp.</title>
        <authorList>
            <person name="Liu S."/>
        </authorList>
    </citation>
    <scope>NUCLEOTIDE SEQUENCE [LARGE SCALE GENOMIC DNA]</scope>
    <source>
        <strain evidence="1 2">E257</strain>
    </source>
</reference>